<dbReference type="AlphaFoldDB" id="A0A8X6TA06"/>
<keyword evidence="2" id="KW-1185">Reference proteome</keyword>
<proteinExistence type="predicted"/>
<dbReference type="EMBL" id="BMAW01099789">
    <property type="protein sequence ID" value="GFS91723.1"/>
    <property type="molecule type" value="Genomic_DNA"/>
</dbReference>
<reference evidence="1" key="1">
    <citation type="submission" date="2020-08" db="EMBL/GenBank/DDBJ databases">
        <title>Multicomponent nature underlies the extraordinary mechanical properties of spider dragline silk.</title>
        <authorList>
            <person name="Kono N."/>
            <person name="Nakamura H."/>
            <person name="Mori M."/>
            <person name="Yoshida Y."/>
            <person name="Ohtoshi R."/>
            <person name="Malay A.D."/>
            <person name="Moran D.A.P."/>
            <person name="Tomita M."/>
            <person name="Numata K."/>
            <person name="Arakawa K."/>
        </authorList>
    </citation>
    <scope>NUCLEOTIDE SEQUENCE</scope>
</reference>
<feature type="non-terminal residue" evidence="1">
    <location>
        <position position="1"/>
    </location>
</feature>
<dbReference type="Proteomes" id="UP000887013">
    <property type="component" value="Unassembled WGS sequence"/>
</dbReference>
<sequence>GRGNQRLAAQQWHGGNRAVPKQFHGATNEPTATFPTSSPLASLNQPPACAVRRVRAAQARYAAMAQPERAAGFKGDGGMAPQLYHATGWLKAACREKICAVLSATVLAGINAYAYATYGAVGIAYAGKGKRQSAYALRLIDALS</sequence>
<accession>A0A8X6TA06</accession>
<comment type="caution">
    <text evidence="1">The sequence shown here is derived from an EMBL/GenBank/DDBJ whole genome shotgun (WGS) entry which is preliminary data.</text>
</comment>
<evidence type="ECO:0000313" key="1">
    <source>
        <dbReference type="EMBL" id="GFS91723.1"/>
    </source>
</evidence>
<name>A0A8X6TA06_NEPPI</name>
<organism evidence="1 2">
    <name type="scientific">Nephila pilipes</name>
    <name type="common">Giant wood spider</name>
    <name type="synonym">Nephila maculata</name>
    <dbReference type="NCBI Taxonomy" id="299642"/>
    <lineage>
        <taxon>Eukaryota</taxon>
        <taxon>Metazoa</taxon>
        <taxon>Ecdysozoa</taxon>
        <taxon>Arthropoda</taxon>
        <taxon>Chelicerata</taxon>
        <taxon>Arachnida</taxon>
        <taxon>Araneae</taxon>
        <taxon>Araneomorphae</taxon>
        <taxon>Entelegynae</taxon>
        <taxon>Araneoidea</taxon>
        <taxon>Nephilidae</taxon>
        <taxon>Nephila</taxon>
    </lineage>
</organism>
<protein>
    <submittedName>
        <fullName evidence="1">Uncharacterized protein</fullName>
    </submittedName>
</protein>
<gene>
    <name evidence="1" type="ORF">NPIL_697161</name>
</gene>
<evidence type="ECO:0000313" key="2">
    <source>
        <dbReference type="Proteomes" id="UP000887013"/>
    </source>
</evidence>